<dbReference type="AlphaFoldDB" id="A0A5M4AXV1"/>
<dbReference type="PANTHER" id="PTHR44086">
    <property type="entry name" value="THIOSULFATE SULFURTRANSFERASE RDL2, MITOCHONDRIAL-RELATED"/>
    <property type="match status" value="1"/>
</dbReference>
<feature type="domain" description="Rhodanese" evidence="2">
    <location>
        <begin position="59"/>
        <end position="150"/>
    </location>
</feature>
<evidence type="ECO:0000259" key="2">
    <source>
        <dbReference type="PROSITE" id="PS50206"/>
    </source>
</evidence>
<feature type="region of interest" description="Disordered" evidence="1">
    <location>
        <begin position="180"/>
        <end position="206"/>
    </location>
</feature>
<comment type="caution">
    <text evidence="3">The sequence shown here is derived from an EMBL/GenBank/DDBJ whole genome shotgun (WGS) entry which is preliminary data.</text>
</comment>
<reference evidence="3 4" key="1">
    <citation type="submission" date="2019-10" db="EMBL/GenBank/DDBJ databases">
        <title>Prolixibacter strains distinguished by the presence of nitrate reductase genes were adept at nitrate-dependent anaerobic corrosion of metallic iron and carbon steel.</title>
        <authorList>
            <person name="Iino T."/>
            <person name="Shono N."/>
            <person name="Ito K."/>
            <person name="Nakamura R."/>
            <person name="Sueoka K."/>
            <person name="Harayama S."/>
            <person name="Ohkuma M."/>
        </authorList>
    </citation>
    <scope>NUCLEOTIDE SEQUENCE [LARGE SCALE GENOMIC DNA]</scope>
    <source>
        <strain evidence="3 4">JCM 13498</strain>
    </source>
</reference>
<evidence type="ECO:0000313" key="4">
    <source>
        <dbReference type="Proteomes" id="UP000391834"/>
    </source>
</evidence>
<dbReference type="InterPro" id="IPR036873">
    <property type="entry name" value="Rhodanese-like_dom_sf"/>
</dbReference>
<dbReference type="SMART" id="SM00450">
    <property type="entry name" value="RHOD"/>
    <property type="match status" value="1"/>
</dbReference>
<dbReference type="CDD" id="cd00158">
    <property type="entry name" value="RHOD"/>
    <property type="match status" value="1"/>
</dbReference>
<dbReference type="RefSeq" id="WP_025863078.1">
    <property type="nucleotide sequence ID" value="NZ_BLAX01000001.1"/>
</dbReference>
<dbReference type="PANTHER" id="PTHR44086:SF13">
    <property type="entry name" value="THIOSULFATE SULFURTRANSFERASE PSPE"/>
    <property type="match status" value="1"/>
</dbReference>
<dbReference type="PROSITE" id="PS50206">
    <property type="entry name" value="RHODANESE_3"/>
    <property type="match status" value="1"/>
</dbReference>
<dbReference type="GO" id="GO:0004792">
    <property type="term" value="F:thiosulfate-cyanide sulfurtransferase activity"/>
    <property type="evidence" value="ECO:0007669"/>
    <property type="project" value="TreeGrafter"/>
</dbReference>
<proteinExistence type="predicted"/>
<dbReference type="Proteomes" id="UP000391834">
    <property type="component" value="Unassembled WGS sequence"/>
</dbReference>
<dbReference type="EMBL" id="BLAX01000001">
    <property type="protein sequence ID" value="GET32453.1"/>
    <property type="molecule type" value="Genomic_DNA"/>
</dbReference>
<dbReference type="SUPFAM" id="SSF52821">
    <property type="entry name" value="Rhodanese/Cell cycle control phosphatase"/>
    <property type="match status" value="1"/>
</dbReference>
<feature type="compositionally biased region" description="Basic residues" evidence="1">
    <location>
        <begin position="195"/>
        <end position="206"/>
    </location>
</feature>
<protein>
    <recommendedName>
        <fullName evidence="2">Rhodanese domain-containing protein</fullName>
    </recommendedName>
</protein>
<accession>A0A5M4AXV1</accession>
<organism evidence="3 4">
    <name type="scientific">Prolixibacter bellariivorans</name>
    <dbReference type="NCBI Taxonomy" id="314319"/>
    <lineage>
        <taxon>Bacteria</taxon>
        <taxon>Pseudomonadati</taxon>
        <taxon>Bacteroidota</taxon>
        <taxon>Bacteroidia</taxon>
        <taxon>Marinilabiliales</taxon>
        <taxon>Prolixibacteraceae</taxon>
        <taxon>Prolixibacter</taxon>
    </lineage>
</organism>
<dbReference type="InterPro" id="IPR001763">
    <property type="entry name" value="Rhodanese-like_dom"/>
</dbReference>
<dbReference type="Gene3D" id="3.40.250.10">
    <property type="entry name" value="Rhodanese-like domain"/>
    <property type="match status" value="1"/>
</dbReference>
<keyword evidence="4" id="KW-1185">Reference proteome</keyword>
<evidence type="ECO:0000313" key="3">
    <source>
        <dbReference type="EMBL" id="GET32453.1"/>
    </source>
</evidence>
<gene>
    <name evidence="3" type="ORF">PbJCM13498_13160</name>
</gene>
<name>A0A5M4AXV1_9BACT</name>
<evidence type="ECO:0000256" key="1">
    <source>
        <dbReference type="SAM" id="MobiDB-lite"/>
    </source>
</evidence>
<sequence length="206" mass="22251">MNMRLKLAAVFIPLGLFIAAVPETKTKAVKSSPDKILSEVRSNSHLITTDAVADMLIQKDPGLVLIDVRSADEFEAYHIPGSINIPIDNILANEWAGYFDQSAKMNVLYSNGNSKATEAWMLLRQKGYKSNYVMQGGMNYWAETIMNPEKPASTSPDDEIARYNFRKAAGGVLGGGAIAPADNKVSAPAPAPVPKRPKKKRAAGGC</sequence>
<dbReference type="Pfam" id="PF00581">
    <property type="entry name" value="Rhodanese"/>
    <property type="match status" value="1"/>
</dbReference>
<dbReference type="OrthoDB" id="1178009at2"/>